<evidence type="ECO:0000313" key="2">
    <source>
        <dbReference type="Proteomes" id="UP000054925"/>
    </source>
</evidence>
<evidence type="ECO:0000313" key="1">
    <source>
        <dbReference type="EMBL" id="SAL86480.1"/>
    </source>
</evidence>
<keyword evidence="2" id="KW-1185">Reference proteome</keyword>
<name>A0A158L0W0_9BURK</name>
<dbReference type="AlphaFoldDB" id="A0A158L0W0"/>
<dbReference type="EMBL" id="FCOL02000245">
    <property type="protein sequence ID" value="SAL86480.1"/>
    <property type="molecule type" value="Genomic_DNA"/>
</dbReference>
<sequence>MNLNQENMRPSLNRILLYVKDVQTTCVLSTRDTSGSNASSNPMIELLS</sequence>
<reference evidence="1" key="1">
    <citation type="submission" date="2016-01" db="EMBL/GenBank/DDBJ databases">
        <authorList>
            <person name="Peeters C."/>
        </authorList>
    </citation>
    <scope>NUCLEOTIDE SEQUENCE [LARGE SCALE GENOMIC DNA]</scope>
    <source>
        <strain evidence="1">LMG 22937</strain>
    </source>
</reference>
<accession>A0A158L0W0</accession>
<protein>
    <submittedName>
        <fullName evidence="1">Uncharacterized protein</fullName>
    </submittedName>
</protein>
<comment type="caution">
    <text evidence="1">The sequence shown here is derived from an EMBL/GenBank/DDBJ whole genome shotgun (WGS) entry which is preliminary data.</text>
</comment>
<gene>
    <name evidence="1" type="ORF">AWB67_07207</name>
</gene>
<dbReference type="Proteomes" id="UP000054925">
    <property type="component" value="Unassembled WGS sequence"/>
</dbReference>
<organism evidence="1 2">
    <name type="scientific">Caballeronia terrestris</name>
    <dbReference type="NCBI Taxonomy" id="1226301"/>
    <lineage>
        <taxon>Bacteria</taxon>
        <taxon>Pseudomonadati</taxon>
        <taxon>Pseudomonadota</taxon>
        <taxon>Betaproteobacteria</taxon>
        <taxon>Burkholderiales</taxon>
        <taxon>Burkholderiaceae</taxon>
        <taxon>Caballeronia</taxon>
    </lineage>
</organism>
<proteinExistence type="predicted"/>